<dbReference type="Pfam" id="PF03466">
    <property type="entry name" value="LysR_substrate"/>
    <property type="match status" value="1"/>
</dbReference>
<keyword evidence="2" id="KW-0805">Transcription regulation</keyword>
<dbReference type="EMBL" id="AAXG02000010">
    <property type="protein sequence ID" value="EDN00717.1"/>
    <property type="molecule type" value="Genomic_DNA"/>
</dbReference>
<name>A6NTF4_9FIRM</name>
<dbReference type="GO" id="GO:0003700">
    <property type="term" value="F:DNA-binding transcription factor activity"/>
    <property type="evidence" value="ECO:0007669"/>
    <property type="project" value="InterPro"/>
</dbReference>
<keyword evidence="7" id="KW-1185">Reference proteome</keyword>
<keyword evidence="4" id="KW-0804">Transcription</keyword>
<keyword evidence="3" id="KW-0238">DNA-binding</keyword>
<comment type="caution">
    <text evidence="6">The sequence shown here is derived from an EMBL/GenBank/DDBJ whole genome shotgun (WGS) entry which is preliminary data.</text>
</comment>
<dbReference type="AlphaFoldDB" id="A6NTF4"/>
<gene>
    <name evidence="6" type="ORF">BACCAP_01483</name>
</gene>
<evidence type="ECO:0000313" key="7">
    <source>
        <dbReference type="Proteomes" id="UP000003639"/>
    </source>
</evidence>
<evidence type="ECO:0000259" key="5">
    <source>
        <dbReference type="PROSITE" id="PS50931"/>
    </source>
</evidence>
<dbReference type="Pfam" id="PF00126">
    <property type="entry name" value="HTH_1"/>
    <property type="match status" value="1"/>
</dbReference>
<evidence type="ECO:0000256" key="3">
    <source>
        <dbReference type="ARBA" id="ARBA00023125"/>
    </source>
</evidence>
<dbReference type="Proteomes" id="UP000003639">
    <property type="component" value="Unassembled WGS sequence"/>
</dbReference>
<dbReference type="PRINTS" id="PR00039">
    <property type="entry name" value="HTHLYSR"/>
</dbReference>
<evidence type="ECO:0000256" key="4">
    <source>
        <dbReference type="ARBA" id="ARBA00023163"/>
    </source>
</evidence>
<dbReference type="SUPFAM" id="SSF46785">
    <property type="entry name" value="Winged helix' DNA-binding domain"/>
    <property type="match status" value="1"/>
</dbReference>
<proteinExistence type="inferred from homology"/>
<dbReference type="eggNOG" id="COG0583">
    <property type="taxonomic scope" value="Bacteria"/>
</dbReference>
<protein>
    <submittedName>
        <fullName evidence="6">LysR substrate binding domain protein</fullName>
    </submittedName>
</protein>
<evidence type="ECO:0000256" key="2">
    <source>
        <dbReference type="ARBA" id="ARBA00023015"/>
    </source>
</evidence>
<dbReference type="Gene3D" id="3.40.190.290">
    <property type="match status" value="1"/>
</dbReference>
<dbReference type="PROSITE" id="PS50931">
    <property type="entry name" value="HTH_LYSR"/>
    <property type="match status" value="1"/>
</dbReference>
<dbReference type="SUPFAM" id="SSF53850">
    <property type="entry name" value="Periplasmic binding protein-like II"/>
    <property type="match status" value="1"/>
</dbReference>
<dbReference type="CDD" id="cd05466">
    <property type="entry name" value="PBP2_LTTR_substrate"/>
    <property type="match status" value="1"/>
</dbReference>
<dbReference type="PANTHER" id="PTHR30346">
    <property type="entry name" value="TRANSCRIPTIONAL DUAL REGULATOR HCAR-RELATED"/>
    <property type="match status" value="1"/>
</dbReference>
<dbReference type="InterPro" id="IPR036388">
    <property type="entry name" value="WH-like_DNA-bd_sf"/>
</dbReference>
<sequence>MKVIEAFLTLYEARSFSRASRTLFITQQGLSRQIRALETEVGQTLFDRSRMGAQPTEAAHRLYPYYRKIFDTYRESQLALSAGGGGRQQLRIGFAYGISSGGGADYLLEYQRRHPEVQVEIQEWSKEQCIQKLLHNRLDVAFLINPFPENLFRTSRITTDHMYAAMHKSHPLAAEDGPLEFRALAGEALITGSPENAMRQFFDYCCVLTQIHPRISLASGHNLDIINTMTENIGVATLNSGMALRVTNPDVRIRRLILPCEGYLYGCVPLYCGEDDLPAKLLRYAQGYYARNPIPLYPTPQP</sequence>
<dbReference type="Gene3D" id="1.10.10.10">
    <property type="entry name" value="Winged helix-like DNA-binding domain superfamily/Winged helix DNA-binding domain"/>
    <property type="match status" value="1"/>
</dbReference>
<reference evidence="6 7" key="1">
    <citation type="submission" date="2007-04" db="EMBL/GenBank/DDBJ databases">
        <authorList>
            <person name="Fulton L."/>
            <person name="Clifton S."/>
            <person name="Fulton B."/>
            <person name="Xu J."/>
            <person name="Minx P."/>
            <person name="Pepin K.H."/>
            <person name="Johnson M."/>
            <person name="Thiruvilangam P."/>
            <person name="Bhonagiri V."/>
            <person name="Nash W.E."/>
            <person name="Mardis E.R."/>
            <person name="Wilson R.K."/>
        </authorList>
    </citation>
    <scope>NUCLEOTIDE SEQUENCE [LARGE SCALE GENOMIC DNA]</scope>
    <source>
        <strain evidence="6 7">ATCC 29799</strain>
    </source>
</reference>
<reference evidence="6 7" key="2">
    <citation type="submission" date="2007-06" db="EMBL/GenBank/DDBJ databases">
        <title>Draft genome sequence of Pseudoflavonifractor capillosus ATCC 29799.</title>
        <authorList>
            <person name="Sudarsanam P."/>
            <person name="Ley R."/>
            <person name="Guruge J."/>
            <person name="Turnbaugh P.J."/>
            <person name="Mahowald M."/>
            <person name="Liep D."/>
            <person name="Gordon J."/>
        </authorList>
    </citation>
    <scope>NUCLEOTIDE SEQUENCE [LARGE SCALE GENOMIC DNA]</scope>
    <source>
        <strain evidence="6 7">ATCC 29799</strain>
    </source>
</reference>
<dbReference type="RefSeq" id="WP_006572031.1">
    <property type="nucleotide sequence ID" value="NZ_AAXG02000010.1"/>
</dbReference>
<evidence type="ECO:0000256" key="1">
    <source>
        <dbReference type="ARBA" id="ARBA00009437"/>
    </source>
</evidence>
<comment type="similarity">
    <text evidence="1">Belongs to the LysR transcriptional regulatory family.</text>
</comment>
<dbReference type="STRING" id="411467.BACCAP_01483"/>
<accession>A6NTF4</accession>
<feature type="domain" description="HTH lysR-type" evidence="5">
    <location>
        <begin position="1"/>
        <end position="56"/>
    </location>
</feature>
<dbReference type="GO" id="GO:0032993">
    <property type="term" value="C:protein-DNA complex"/>
    <property type="evidence" value="ECO:0007669"/>
    <property type="project" value="TreeGrafter"/>
</dbReference>
<dbReference type="GO" id="GO:0003677">
    <property type="term" value="F:DNA binding"/>
    <property type="evidence" value="ECO:0007669"/>
    <property type="project" value="UniProtKB-KW"/>
</dbReference>
<dbReference type="InterPro" id="IPR000847">
    <property type="entry name" value="LysR_HTH_N"/>
</dbReference>
<dbReference type="InterPro" id="IPR036390">
    <property type="entry name" value="WH_DNA-bd_sf"/>
</dbReference>
<dbReference type="PANTHER" id="PTHR30346:SF0">
    <property type="entry name" value="HCA OPERON TRANSCRIPTIONAL ACTIVATOR HCAR"/>
    <property type="match status" value="1"/>
</dbReference>
<evidence type="ECO:0000313" key="6">
    <source>
        <dbReference type="EMBL" id="EDN00717.1"/>
    </source>
</evidence>
<organism evidence="6 7">
    <name type="scientific">Pseudoflavonifractor capillosus ATCC 29799</name>
    <dbReference type="NCBI Taxonomy" id="411467"/>
    <lineage>
        <taxon>Bacteria</taxon>
        <taxon>Bacillati</taxon>
        <taxon>Bacillota</taxon>
        <taxon>Clostridia</taxon>
        <taxon>Eubacteriales</taxon>
        <taxon>Oscillospiraceae</taxon>
        <taxon>Pseudoflavonifractor</taxon>
    </lineage>
</organism>
<dbReference type="InterPro" id="IPR005119">
    <property type="entry name" value="LysR_subst-bd"/>
</dbReference>